<dbReference type="PROSITE" id="PS51375">
    <property type="entry name" value="PPR"/>
    <property type="match status" value="4"/>
</dbReference>
<evidence type="ECO:0000256" key="1">
    <source>
        <dbReference type="ARBA" id="ARBA00006643"/>
    </source>
</evidence>
<dbReference type="Pfam" id="PF13041">
    <property type="entry name" value="PPR_2"/>
    <property type="match status" value="2"/>
</dbReference>
<feature type="repeat" description="PPR" evidence="3">
    <location>
        <begin position="94"/>
        <end position="128"/>
    </location>
</feature>
<keyword evidence="2" id="KW-0677">Repeat</keyword>
<dbReference type="Pfam" id="PF14432">
    <property type="entry name" value="DYW_deaminase"/>
    <property type="match status" value="1"/>
</dbReference>
<dbReference type="InterPro" id="IPR046960">
    <property type="entry name" value="PPR_At4g14850-like_plant"/>
</dbReference>
<keyword evidence="6" id="KW-1185">Reference proteome</keyword>
<accession>A0A7N0U079</accession>
<dbReference type="AlphaFoldDB" id="A0A7N0U079"/>
<evidence type="ECO:0000259" key="4">
    <source>
        <dbReference type="Pfam" id="PF14432"/>
    </source>
</evidence>
<feature type="repeat" description="PPR" evidence="3">
    <location>
        <begin position="400"/>
        <end position="434"/>
    </location>
</feature>
<dbReference type="GO" id="GO:0003723">
    <property type="term" value="F:RNA binding"/>
    <property type="evidence" value="ECO:0007669"/>
    <property type="project" value="InterPro"/>
</dbReference>
<feature type="domain" description="DYW" evidence="4">
    <location>
        <begin position="615"/>
        <end position="707"/>
    </location>
</feature>
<dbReference type="PANTHER" id="PTHR47926:SF385">
    <property type="entry name" value="DYW DOMAIN-CONTAINING PROTEIN"/>
    <property type="match status" value="1"/>
</dbReference>
<dbReference type="NCBIfam" id="TIGR00756">
    <property type="entry name" value="PPR"/>
    <property type="match status" value="5"/>
</dbReference>
<comment type="similarity">
    <text evidence="1">Belongs to the PPR family. PCMP-H subfamily.</text>
</comment>
<dbReference type="GO" id="GO:0008270">
    <property type="term" value="F:zinc ion binding"/>
    <property type="evidence" value="ECO:0007669"/>
    <property type="project" value="InterPro"/>
</dbReference>
<feature type="repeat" description="PPR" evidence="3">
    <location>
        <begin position="198"/>
        <end position="232"/>
    </location>
</feature>
<dbReference type="Pfam" id="PF01535">
    <property type="entry name" value="PPR"/>
    <property type="match status" value="5"/>
</dbReference>
<evidence type="ECO:0000256" key="2">
    <source>
        <dbReference type="ARBA" id="ARBA00022737"/>
    </source>
</evidence>
<dbReference type="PANTHER" id="PTHR47926">
    <property type="entry name" value="PENTATRICOPEPTIDE REPEAT-CONTAINING PROTEIN"/>
    <property type="match status" value="1"/>
</dbReference>
<evidence type="ECO:0000313" key="6">
    <source>
        <dbReference type="Proteomes" id="UP000594263"/>
    </source>
</evidence>
<sequence>MLALKYASPVVVNTDTALVSIFSYLKLRSIVKLLKGYADTQNFNLGRAAHAQLILANRATDEDVTTNNSLVQLYAKCGEISFARKVFDGMLVRNVVSWSTIMSAYLHVGCVFEAFKLFKEMVSVNNDSLRPNEYVLATLLSCVSQTRTIMEGKQLHGYVLKTGLVFYQYVKNALVHLYSRCADMGQAFGVLSSVPGLDAVSYNSVINGLVEHGYLAEALKALVRMVGENVVWDSISYVTVFSLCSHLKDLKLGSQVHGRILKDNVDINVFVGTAMIDMYGKCNEITSAKKVFFNIQTQNVFSWTAMVDAYFQIGCFEESLNLFIYMLAEDVRPNEYTFAVLLNSCAGLSSLGYGNALHSLIEKSGYKDDVCVGNTLICMYTKSGDVDSAAKMFGGMVQMDVVTWNMMINGYCQHGLGREALAVFHQMLTTQHHPTAITFVGALSACGHLGHVREGFYYLNQLMKQMGVEPGLEHYTCIIGLLSKAGQLDKAERFMSSLPVVWDVVAWRILLNACHVHRNYDLGKRVAEHILQLNPNDVGTYLLLSNMHAKANRWDGVSDIRKLMRERNVKKEPGASWIEIQNTTHVFISEDNKHPEYAKIREKVNELLTSIKQIGYVPDTSAVLHDVEDEHKDYYLSFHSEKLAVAYALLKTPPVAPIRIIKNLRICDDCHAAMKLIAKITERKIIVRDSSRFHCFRDGLCSCTDYW</sequence>
<dbReference type="InterPro" id="IPR046848">
    <property type="entry name" value="E_motif"/>
</dbReference>
<dbReference type="SUPFAM" id="SSF48452">
    <property type="entry name" value="TPR-like"/>
    <property type="match status" value="1"/>
</dbReference>
<dbReference type="FunFam" id="1.25.40.10:FF:000031">
    <property type="entry name" value="Pentatricopeptide repeat-containing protein mitochondrial"/>
    <property type="match status" value="1"/>
</dbReference>
<dbReference type="GO" id="GO:0009451">
    <property type="term" value="P:RNA modification"/>
    <property type="evidence" value="ECO:0007669"/>
    <property type="project" value="InterPro"/>
</dbReference>
<dbReference type="Gramene" id="Kaladp0048s0883.1.v1.1">
    <property type="protein sequence ID" value="Kaladp0048s0883.1.v1.1.CDS.1"/>
    <property type="gene ID" value="Kaladp0048s0883.v1.1"/>
</dbReference>
<name>A0A7N0U079_KALFE</name>
<dbReference type="Pfam" id="PF20431">
    <property type="entry name" value="E_motif"/>
    <property type="match status" value="1"/>
</dbReference>
<evidence type="ECO:0000313" key="5">
    <source>
        <dbReference type="EnsemblPlants" id="Kaladp0048s0883.1.v1.1.CDS.1"/>
    </source>
</evidence>
<dbReference type="InterPro" id="IPR002885">
    <property type="entry name" value="PPR_rpt"/>
</dbReference>
<dbReference type="FunFam" id="1.25.40.10:FF:001060">
    <property type="entry name" value="Os05g0572900 protein"/>
    <property type="match status" value="1"/>
</dbReference>
<proteinExistence type="inferred from homology"/>
<dbReference type="InterPro" id="IPR032867">
    <property type="entry name" value="DYW_dom"/>
</dbReference>
<protein>
    <recommendedName>
        <fullName evidence="4">DYW domain-containing protein</fullName>
    </recommendedName>
</protein>
<dbReference type="InterPro" id="IPR011990">
    <property type="entry name" value="TPR-like_helical_dom_sf"/>
</dbReference>
<evidence type="ECO:0000256" key="3">
    <source>
        <dbReference type="PROSITE-ProRule" id="PRU00708"/>
    </source>
</evidence>
<dbReference type="EnsemblPlants" id="Kaladp0048s0883.1.v1.1">
    <property type="protein sequence ID" value="Kaladp0048s0883.1.v1.1.CDS.1"/>
    <property type="gene ID" value="Kaladp0048s0883.v1.1"/>
</dbReference>
<feature type="repeat" description="PPR" evidence="3">
    <location>
        <begin position="299"/>
        <end position="333"/>
    </location>
</feature>
<dbReference type="FunFam" id="1.25.40.10:FF:000227">
    <property type="entry name" value="Pentatricopeptide repeat-containing protein At3g13880"/>
    <property type="match status" value="1"/>
</dbReference>
<dbReference type="Gene3D" id="1.25.40.10">
    <property type="entry name" value="Tetratricopeptide repeat domain"/>
    <property type="match status" value="5"/>
</dbReference>
<dbReference type="OMA" id="CHGYVLK"/>
<dbReference type="Proteomes" id="UP000594263">
    <property type="component" value="Unplaced"/>
</dbReference>
<reference evidence="5" key="1">
    <citation type="submission" date="2021-01" db="UniProtKB">
        <authorList>
            <consortium name="EnsemblPlants"/>
        </authorList>
    </citation>
    <scope>IDENTIFICATION</scope>
</reference>
<organism evidence="5 6">
    <name type="scientific">Kalanchoe fedtschenkoi</name>
    <name type="common">Lavender scallops</name>
    <name type="synonym">South American air plant</name>
    <dbReference type="NCBI Taxonomy" id="63787"/>
    <lineage>
        <taxon>Eukaryota</taxon>
        <taxon>Viridiplantae</taxon>
        <taxon>Streptophyta</taxon>
        <taxon>Embryophyta</taxon>
        <taxon>Tracheophyta</taxon>
        <taxon>Spermatophyta</taxon>
        <taxon>Magnoliopsida</taxon>
        <taxon>eudicotyledons</taxon>
        <taxon>Gunneridae</taxon>
        <taxon>Pentapetalae</taxon>
        <taxon>Saxifragales</taxon>
        <taxon>Crassulaceae</taxon>
        <taxon>Kalanchoe</taxon>
    </lineage>
</organism>